<comment type="caution">
    <text evidence="2">The sequence shown here is derived from an EMBL/GenBank/DDBJ whole genome shotgun (WGS) entry which is preliminary data.</text>
</comment>
<dbReference type="Gene3D" id="3.40.640.10">
    <property type="entry name" value="Type I PLP-dependent aspartate aminotransferase-like (Major domain)"/>
    <property type="match status" value="1"/>
</dbReference>
<dbReference type="InterPro" id="IPR000653">
    <property type="entry name" value="DegT/StrS_aminotransferase"/>
</dbReference>
<sequence length="387" mass="41613">MTDTTSLRRPIAFIDLVEQQKRIRPKLDAALARVLDHGAYIMGPEVAELERRLSAFCGARHTVSCANGTDAIVMALMAKGLKPGEAVIVPSFTFCATAEAVSLLGGVPIFADVREDTFNLDPDSLKAAVLTAREQGLPLAGVITVDLFGQPADYDAIEPIVRENGLWLICDAAQAFGAIYRGRHVGTIGDVTTTSFFPAKPLGCYGDGGAVFTDDDETAAVLKSLRVHGQGTDKYDNVRLGLNGRMDTLQAAILIEKLELFAGELEARARVADRYDALLPSDLARPVLLPGCTSAWAQYTLRTGSRDAVMARLKEHGVPSAVYYARPLHRQGAYRHYPVAGGALPVTDRLMDTVLSLPMHPYLAEEDQRHIADSLLSGLGAVQAAAE</sequence>
<dbReference type="PANTHER" id="PTHR30244">
    <property type="entry name" value="TRANSAMINASE"/>
    <property type="match status" value="1"/>
</dbReference>
<dbReference type="Pfam" id="PF01041">
    <property type="entry name" value="DegT_DnrJ_EryC1"/>
    <property type="match status" value="1"/>
</dbReference>
<evidence type="ECO:0000313" key="3">
    <source>
        <dbReference type="Proteomes" id="UP000781958"/>
    </source>
</evidence>
<accession>A0ABS4SFL1</accession>
<dbReference type="PANTHER" id="PTHR30244:SF42">
    <property type="entry name" value="UDP-2-ACETAMIDO-2-DEOXY-3-OXO-D-GLUCURONATE AMINOTRANSFERASE"/>
    <property type="match status" value="1"/>
</dbReference>
<dbReference type="InterPro" id="IPR015421">
    <property type="entry name" value="PyrdxlP-dep_Trfase_major"/>
</dbReference>
<dbReference type="CDD" id="cd00616">
    <property type="entry name" value="AHBA_syn"/>
    <property type="match status" value="1"/>
</dbReference>
<reference evidence="2 3" key="1">
    <citation type="submission" date="2021-03" db="EMBL/GenBank/DDBJ databases">
        <title>Genomic Encyclopedia of Type Strains, Phase III (KMG-III): the genomes of soil and plant-associated and newly described type strains.</title>
        <authorList>
            <person name="Whitman W."/>
        </authorList>
    </citation>
    <scope>NUCLEOTIDE SEQUENCE [LARGE SCALE GENOMIC DNA]</scope>
    <source>
        <strain evidence="2 3">IMMIB AFH-6</strain>
    </source>
</reference>
<organism evidence="2 3">
    <name type="scientific">Azospirillum rugosum</name>
    <dbReference type="NCBI Taxonomy" id="416170"/>
    <lineage>
        <taxon>Bacteria</taxon>
        <taxon>Pseudomonadati</taxon>
        <taxon>Pseudomonadota</taxon>
        <taxon>Alphaproteobacteria</taxon>
        <taxon>Rhodospirillales</taxon>
        <taxon>Azospirillaceae</taxon>
        <taxon>Azospirillum</taxon>
    </lineage>
</organism>
<dbReference type="Proteomes" id="UP000781958">
    <property type="component" value="Unassembled WGS sequence"/>
</dbReference>
<dbReference type="InterPro" id="IPR015422">
    <property type="entry name" value="PyrdxlP-dep_Trfase_small"/>
</dbReference>
<dbReference type="PIRSF" id="PIRSF000390">
    <property type="entry name" value="PLP_StrS"/>
    <property type="match status" value="1"/>
</dbReference>
<evidence type="ECO:0000313" key="2">
    <source>
        <dbReference type="EMBL" id="MBP2291282.1"/>
    </source>
</evidence>
<keyword evidence="3" id="KW-1185">Reference proteome</keyword>
<keyword evidence="1" id="KW-0663">Pyridoxal phosphate</keyword>
<dbReference type="RefSeq" id="WP_209764692.1">
    <property type="nucleotide sequence ID" value="NZ_JAGINP010000003.1"/>
</dbReference>
<evidence type="ECO:0000256" key="1">
    <source>
        <dbReference type="RuleBase" id="RU004508"/>
    </source>
</evidence>
<dbReference type="Gene3D" id="3.90.1150.10">
    <property type="entry name" value="Aspartate Aminotransferase, domain 1"/>
    <property type="match status" value="1"/>
</dbReference>
<name>A0ABS4SFL1_9PROT</name>
<gene>
    <name evidence="2" type="ORF">J2851_001031</name>
</gene>
<proteinExistence type="inferred from homology"/>
<dbReference type="EMBL" id="JAGINP010000003">
    <property type="protein sequence ID" value="MBP2291282.1"/>
    <property type="molecule type" value="Genomic_DNA"/>
</dbReference>
<dbReference type="SUPFAM" id="SSF53383">
    <property type="entry name" value="PLP-dependent transferases"/>
    <property type="match status" value="1"/>
</dbReference>
<dbReference type="InterPro" id="IPR015424">
    <property type="entry name" value="PyrdxlP-dep_Trfase"/>
</dbReference>
<comment type="similarity">
    <text evidence="1">Belongs to the DegT/DnrJ/EryC1 family.</text>
</comment>
<protein>
    <submittedName>
        <fullName evidence="2">dTDP-4-amino-4,6-dideoxygalactose transaminase</fullName>
    </submittedName>
</protein>